<dbReference type="RefSeq" id="WP_254761251.1">
    <property type="nucleotide sequence ID" value="NZ_JANCLT010000024.1"/>
</dbReference>
<name>A0AA42BRT6_9BACI</name>
<dbReference type="AlphaFoldDB" id="A0AA42BRT6"/>
<keyword evidence="1" id="KW-0472">Membrane</keyword>
<comment type="caution">
    <text evidence="3">The sequence shown here is derived from an EMBL/GenBank/DDBJ whole genome shotgun (WGS) entry which is preliminary data.</text>
</comment>
<evidence type="ECO:0000313" key="3">
    <source>
        <dbReference type="EMBL" id="MCP8971322.1"/>
    </source>
</evidence>
<accession>A0AA42BRT6</accession>
<dbReference type="InterPro" id="IPR058486">
    <property type="entry name" value="DUF8173"/>
</dbReference>
<dbReference type="Pfam" id="PF26514">
    <property type="entry name" value="DUF8173"/>
    <property type="match status" value="1"/>
</dbReference>
<evidence type="ECO:0000313" key="4">
    <source>
        <dbReference type="Proteomes" id="UP001156102"/>
    </source>
</evidence>
<feature type="transmembrane region" description="Helical" evidence="1">
    <location>
        <begin position="267"/>
        <end position="287"/>
    </location>
</feature>
<keyword evidence="1" id="KW-1133">Transmembrane helix</keyword>
<dbReference type="EMBL" id="JANCLT010000024">
    <property type="protein sequence ID" value="MCP8971322.1"/>
    <property type="molecule type" value="Genomic_DNA"/>
</dbReference>
<evidence type="ECO:0000256" key="1">
    <source>
        <dbReference type="SAM" id="Phobius"/>
    </source>
</evidence>
<dbReference type="Proteomes" id="UP001156102">
    <property type="component" value="Unassembled WGS sequence"/>
</dbReference>
<keyword evidence="1" id="KW-0812">Transmembrane</keyword>
<gene>
    <name evidence="3" type="ORF">NK662_22650</name>
</gene>
<proteinExistence type="predicted"/>
<organism evidence="3 4">
    <name type="scientific">Ectobacillus ponti</name>
    <dbReference type="NCBI Taxonomy" id="2961894"/>
    <lineage>
        <taxon>Bacteria</taxon>
        <taxon>Bacillati</taxon>
        <taxon>Bacillota</taxon>
        <taxon>Bacilli</taxon>
        <taxon>Bacillales</taxon>
        <taxon>Bacillaceae</taxon>
        <taxon>Ectobacillus</taxon>
    </lineage>
</organism>
<feature type="transmembrane region" description="Helical" evidence="1">
    <location>
        <begin position="293"/>
        <end position="314"/>
    </location>
</feature>
<keyword evidence="4" id="KW-1185">Reference proteome</keyword>
<evidence type="ECO:0000259" key="2">
    <source>
        <dbReference type="Pfam" id="PF26514"/>
    </source>
</evidence>
<sequence length="379" mass="40097">MRKWRIAWIILFAAVVVLVRPIAGAAAGQWNEMSTVAKGEVVERTVFLTGDTVTVDGTVQGDVYAAGANIIVNGTIEGDLMAAASEVQVNGTVKGNVRAAAQAVEVNGSVEKNVLSFAQSVSLAEGSKILGEVLTFAQDLNLNGDVGKHVQGAVQSVQVNGNIGGDMDWYGVEQLTIASGAKVGGSLHYQSPQEGKIADGTVNGNVQYDVTKEPVQTNTKNSFSGLGVWFSVASTLLLWLVFRFLFKKPAAAVRRALNEAPFQQAGIGAAVLIGLPIASILLMFTVIGIPLSLLAVTAYIVLLCVNKVFIGIWLGHRIIRAKLHPMLKELIGLVILLLVVQIPFVGWLFSLAAALLFLGAVVSSLWKKGTPAVSEQVPM</sequence>
<feature type="transmembrane region" description="Helical" evidence="1">
    <location>
        <begin position="226"/>
        <end position="246"/>
    </location>
</feature>
<protein>
    <submittedName>
        <fullName evidence="3">Polymer-forming cytoskeletal protein</fullName>
    </submittedName>
</protein>
<feature type="domain" description="DUF8173" evidence="2">
    <location>
        <begin position="250"/>
        <end position="367"/>
    </location>
</feature>
<reference evidence="3" key="1">
    <citation type="submission" date="2022-07" db="EMBL/GenBank/DDBJ databases">
        <authorList>
            <person name="Li W.-J."/>
            <person name="Deng Q.-Q."/>
        </authorList>
    </citation>
    <scope>NUCLEOTIDE SEQUENCE</scope>
    <source>
        <strain evidence="3">SYSU M60031</strain>
    </source>
</reference>